<evidence type="ECO:0000313" key="2">
    <source>
        <dbReference type="EMBL" id="PVE45012.1"/>
    </source>
</evidence>
<comment type="caution">
    <text evidence="2">The sequence shown here is derived from an EMBL/GenBank/DDBJ whole genome shotgun (WGS) entry which is preliminary data.</text>
</comment>
<gene>
    <name evidence="2" type="ORF">DDE23_23675</name>
</gene>
<reference evidence="2 3" key="1">
    <citation type="journal article" date="2011" name="Syst. Appl. Microbiol.">
        <title>Defluviimonas denitrificans gen. nov., sp. nov., and Pararhodobacter aggregans gen. nov., sp. nov., non-phototrophic Rhodobacteraceae from the biofilter of a marine aquaculture.</title>
        <authorList>
            <person name="Foesel B.U."/>
            <person name="Drake H.L."/>
            <person name="Schramm A."/>
        </authorList>
    </citation>
    <scope>NUCLEOTIDE SEQUENCE [LARGE SCALE GENOMIC DNA]</scope>
    <source>
        <strain evidence="2 3">D1-19</strain>
    </source>
</reference>
<dbReference type="Pfam" id="PF00583">
    <property type="entry name" value="Acetyltransf_1"/>
    <property type="match status" value="1"/>
</dbReference>
<dbReference type="RefSeq" id="WP_107754988.1">
    <property type="nucleotide sequence ID" value="NZ_QBKF01000019.1"/>
</dbReference>
<feature type="domain" description="N-acetyltransferase" evidence="1">
    <location>
        <begin position="3"/>
        <end position="161"/>
    </location>
</feature>
<dbReference type="EMBL" id="QDDR01000019">
    <property type="protein sequence ID" value="PVE45012.1"/>
    <property type="molecule type" value="Genomic_DNA"/>
</dbReference>
<dbReference type="InterPro" id="IPR000182">
    <property type="entry name" value="GNAT_dom"/>
</dbReference>
<organism evidence="2 3">
    <name type="scientific">Pararhodobacter aggregans</name>
    <dbReference type="NCBI Taxonomy" id="404875"/>
    <lineage>
        <taxon>Bacteria</taxon>
        <taxon>Pseudomonadati</taxon>
        <taxon>Pseudomonadota</taxon>
        <taxon>Alphaproteobacteria</taxon>
        <taxon>Rhodobacterales</taxon>
        <taxon>Paracoccaceae</taxon>
        <taxon>Pararhodobacter</taxon>
    </lineage>
</organism>
<dbReference type="PROSITE" id="PS51186">
    <property type="entry name" value="GNAT"/>
    <property type="match status" value="1"/>
</dbReference>
<dbReference type="OrthoDB" id="5997585at2"/>
<evidence type="ECO:0000259" key="1">
    <source>
        <dbReference type="PROSITE" id="PS51186"/>
    </source>
</evidence>
<protein>
    <submittedName>
        <fullName evidence="2">GNAT family N-acetyltransferase</fullName>
    </submittedName>
</protein>
<dbReference type="Gene3D" id="3.40.630.30">
    <property type="match status" value="1"/>
</dbReference>
<keyword evidence="3" id="KW-1185">Reference proteome</keyword>
<dbReference type="Proteomes" id="UP000244810">
    <property type="component" value="Unassembled WGS sequence"/>
</dbReference>
<sequence>MTLSVRPYQSGDEGPLTAILNDIIAAGGTTAYETPFTPERLRASHLDGPGVLCCHVVLEGETPVGFQVLNANPALPEGWGDIASFTRRDPPVRGAGTLLFDATRAKARALGLPMLNATIRADNVPGLAYYAKMGFEDYERLPAVPLSDGTPVDRIRRKRAP</sequence>
<name>A0A2T7UJZ9_9RHOB</name>
<keyword evidence="2" id="KW-0808">Transferase</keyword>
<dbReference type="InterPro" id="IPR016181">
    <property type="entry name" value="Acyl_CoA_acyltransferase"/>
</dbReference>
<dbReference type="AlphaFoldDB" id="A0A2T7UJZ9"/>
<evidence type="ECO:0000313" key="3">
    <source>
        <dbReference type="Proteomes" id="UP000244810"/>
    </source>
</evidence>
<proteinExistence type="predicted"/>
<dbReference type="SUPFAM" id="SSF55729">
    <property type="entry name" value="Acyl-CoA N-acyltransferases (Nat)"/>
    <property type="match status" value="1"/>
</dbReference>
<dbReference type="GO" id="GO:0016747">
    <property type="term" value="F:acyltransferase activity, transferring groups other than amino-acyl groups"/>
    <property type="evidence" value="ECO:0007669"/>
    <property type="project" value="InterPro"/>
</dbReference>
<accession>A0A2T7UJZ9</accession>